<sequence length="134" mass="14751">MSSCLFVFLSVAGKRPSIVPNHPAQLVPTAGPNIPLKMIQPYVLPSLNAIYQSPLDNQSSPIAVGRHWPLRFSKKGKLPSDLASVRDFCAVPYSAWLTSTYSFTWIVSNSCLRRSTNSGTPTPVRLPWPPFPIT</sequence>
<proteinExistence type="predicted"/>
<accession>A0A6B0USR4</accession>
<name>A0A6B0USR4_IXORI</name>
<dbReference type="EMBL" id="GIFC01010478">
    <property type="protein sequence ID" value="MXU92561.1"/>
    <property type="molecule type" value="Transcribed_RNA"/>
</dbReference>
<organism evidence="1">
    <name type="scientific">Ixodes ricinus</name>
    <name type="common">Common tick</name>
    <name type="synonym">Acarus ricinus</name>
    <dbReference type="NCBI Taxonomy" id="34613"/>
    <lineage>
        <taxon>Eukaryota</taxon>
        <taxon>Metazoa</taxon>
        <taxon>Ecdysozoa</taxon>
        <taxon>Arthropoda</taxon>
        <taxon>Chelicerata</taxon>
        <taxon>Arachnida</taxon>
        <taxon>Acari</taxon>
        <taxon>Parasitiformes</taxon>
        <taxon>Ixodida</taxon>
        <taxon>Ixodoidea</taxon>
        <taxon>Ixodidae</taxon>
        <taxon>Ixodinae</taxon>
        <taxon>Ixodes</taxon>
    </lineage>
</organism>
<protein>
    <submittedName>
        <fullName evidence="1">Uncharacterized protein</fullName>
    </submittedName>
</protein>
<evidence type="ECO:0000313" key="1">
    <source>
        <dbReference type="EMBL" id="MXU92561.1"/>
    </source>
</evidence>
<reference evidence="1" key="1">
    <citation type="submission" date="2019-12" db="EMBL/GenBank/DDBJ databases">
        <title>An insight into the sialome of adult female Ixodes ricinus ticks feeding for 6 days.</title>
        <authorList>
            <person name="Perner J."/>
            <person name="Ribeiro J.M.C."/>
        </authorList>
    </citation>
    <scope>NUCLEOTIDE SEQUENCE</scope>
    <source>
        <strain evidence="1">Semi-engorged</strain>
        <tissue evidence="1">Salivary glands</tissue>
    </source>
</reference>
<dbReference type="AlphaFoldDB" id="A0A6B0USR4"/>